<name>A0ABU7CD85_9TELE</name>
<gene>
    <name evidence="2" type="ORF">ATANTOWER_027551</name>
</gene>
<proteinExistence type="predicted"/>
<evidence type="ECO:0000256" key="1">
    <source>
        <dbReference type="SAM" id="MobiDB-lite"/>
    </source>
</evidence>
<evidence type="ECO:0000313" key="3">
    <source>
        <dbReference type="Proteomes" id="UP001345963"/>
    </source>
</evidence>
<dbReference type="Proteomes" id="UP001345963">
    <property type="component" value="Unassembled WGS sequence"/>
</dbReference>
<sequence length="110" mass="12403">MFSGQEQQRPGSTTPDRTQDGGWVKMLLKQSSSASWVPTYMDHLNQVVGDVFRNTCAENGLEVSISADSCWNNGGSYLDLMSHIWISWCLSPIELRHCSCSDLLTQFNWI</sequence>
<evidence type="ECO:0000313" key="2">
    <source>
        <dbReference type="EMBL" id="MED6260738.1"/>
    </source>
</evidence>
<reference evidence="2 3" key="1">
    <citation type="submission" date="2021-07" db="EMBL/GenBank/DDBJ databases">
        <authorList>
            <person name="Palmer J.M."/>
        </authorList>
    </citation>
    <scope>NUCLEOTIDE SEQUENCE [LARGE SCALE GENOMIC DNA]</scope>
    <source>
        <strain evidence="2 3">AT_MEX2019</strain>
        <tissue evidence="2">Muscle</tissue>
    </source>
</reference>
<protein>
    <recommendedName>
        <fullName evidence="4">DUF659 domain-containing protein</fullName>
    </recommendedName>
</protein>
<comment type="caution">
    <text evidence="2">The sequence shown here is derived from an EMBL/GenBank/DDBJ whole genome shotgun (WGS) entry which is preliminary data.</text>
</comment>
<feature type="region of interest" description="Disordered" evidence="1">
    <location>
        <begin position="1"/>
        <end position="21"/>
    </location>
</feature>
<feature type="compositionally biased region" description="Polar residues" evidence="1">
    <location>
        <begin position="1"/>
        <end position="16"/>
    </location>
</feature>
<accession>A0ABU7CD85</accession>
<keyword evidence="3" id="KW-1185">Reference proteome</keyword>
<dbReference type="EMBL" id="JAHUTI010089186">
    <property type="protein sequence ID" value="MED6260738.1"/>
    <property type="molecule type" value="Genomic_DNA"/>
</dbReference>
<evidence type="ECO:0008006" key="4">
    <source>
        <dbReference type="Google" id="ProtNLM"/>
    </source>
</evidence>
<organism evidence="2 3">
    <name type="scientific">Ataeniobius toweri</name>
    <dbReference type="NCBI Taxonomy" id="208326"/>
    <lineage>
        <taxon>Eukaryota</taxon>
        <taxon>Metazoa</taxon>
        <taxon>Chordata</taxon>
        <taxon>Craniata</taxon>
        <taxon>Vertebrata</taxon>
        <taxon>Euteleostomi</taxon>
        <taxon>Actinopterygii</taxon>
        <taxon>Neopterygii</taxon>
        <taxon>Teleostei</taxon>
        <taxon>Neoteleostei</taxon>
        <taxon>Acanthomorphata</taxon>
        <taxon>Ovalentaria</taxon>
        <taxon>Atherinomorphae</taxon>
        <taxon>Cyprinodontiformes</taxon>
        <taxon>Goodeidae</taxon>
        <taxon>Ataeniobius</taxon>
    </lineage>
</organism>